<sequence length="74" mass="8832">MYGKIFTTMFFYSGIVIEVFHIGSFLKRFYAKNEILHPRHKQKTALKMQNNKKKPLKTHKFHSTIETPCSCYTF</sequence>
<dbReference type="EnsemblMetazoa" id="MESCA006743-RA">
    <property type="protein sequence ID" value="MESCA006743-PA"/>
    <property type="gene ID" value="MESCA006743"/>
</dbReference>
<protein>
    <submittedName>
        <fullName evidence="2">Uncharacterized protein</fullName>
    </submittedName>
</protein>
<evidence type="ECO:0000313" key="2">
    <source>
        <dbReference type="EnsemblMetazoa" id="MESCA006743-PA"/>
    </source>
</evidence>
<evidence type="ECO:0000313" key="3">
    <source>
        <dbReference type="Proteomes" id="UP000015102"/>
    </source>
</evidence>
<keyword evidence="1" id="KW-1133">Transmembrane helix</keyword>
<reference evidence="3" key="1">
    <citation type="submission" date="2013-02" db="EMBL/GenBank/DDBJ databases">
        <authorList>
            <person name="Hughes D."/>
        </authorList>
    </citation>
    <scope>NUCLEOTIDE SEQUENCE</scope>
    <source>
        <strain>Durham</strain>
        <strain evidence="3">NC isolate 2 -- Noor lab</strain>
    </source>
</reference>
<organism evidence="2 3">
    <name type="scientific">Megaselia scalaris</name>
    <name type="common">Humpbacked fly</name>
    <name type="synonym">Phora scalaris</name>
    <dbReference type="NCBI Taxonomy" id="36166"/>
    <lineage>
        <taxon>Eukaryota</taxon>
        <taxon>Metazoa</taxon>
        <taxon>Ecdysozoa</taxon>
        <taxon>Arthropoda</taxon>
        <taxon>Hexapoda</taxon>
        <taxon>Insecta</taxon>
        <taxon>Pterygota</taxon>
        <taxon>Neoptera</taxon>
        <taxon>Endopterygota</taxon>
        <taxon>Diptera</taxon>
        <taxon>Brachycera</taxon>
        <taxon>Muscomorpha</taxon>
        <taxon>Platypezoidea</taxon>
        <taxon>Phoridae</taxon>
        <taxon>Megaseliini</taxon>
        <taxon>Megaselia</taxon>
    </lineage>
</organism>
<dbReference type="EMBL" id="CAQQ02077685">
    <property type="status" value="NOT_ANNOTATED_CDS"/>
    <property type="molecule type" value="Genomic_DNA"/>
</dbReference>
<dbReference type="EMBL" id="CAQQ02077684">
    <property type="status" value="NOT_ANNOTATED_CDS"/>
    <property type="molecule type" value="Genomic_DNA"/>
</dbReference>
<keyword evidence="1" id="KW-0812">Transmembrane</keyword>
<reference evidence="2" key="2">
    <citation type="submission" date="2015-06" db="UniProtKB">
        <authorList>
            <consortium name="EnsemblMetazoa"/>
        </authorList>
    </citation>
    <scope>IDENTIFICATION</scope>
</reference>
<proteinExistence type="predicted"/>
<dbReference type="HOGENOM" id="CLU_2690645_0_0_1"/>
<dbReference type="AlphaFoldDB" id="T1GST2"/>
<keyword evidence="1" id="KW-0472">Membrane</keyword>
<accession>T1GST2</accession>
<name>T1GST2_MEGSC</name>
<evidence type="ECO:0000256" key="1">
    <source>
        <dbReference type="SAM" id="Phobius"/>
    </source>
</evidence>
<feature type="transmembrane region" description="Helical" evidence="1">
    <location>
        <begin position="6"/>
        <end position="26"/>
    </location>
</feature>
<keyword evidence="3" id="KW-1185">Reference proteome</keyword>
<dbReference type="Proteomes" id="UP000015102">
    <property type="component" value="Unassembled WGS sequence"/>
</dbReference>